<dbReference type="PANTHER" id="PTHR43179">
    <property type="entry name" value="RHAMNOSYLTRANSFERASE WBBL"/>
    <property type="match status" value="1"/>
</dbReference>
<dbReference type="Proteomes" id="UP000595663">
    <property type="component" value="Chromosome"/>
</dbReference>
<dbReference type="EMBL" id="AP014545">
    <property type="protein sequence ID" value="BBB25099.1"/>
    <property type="molecule type" value="Genomic_DNA"/>
</dbReference>
<evidence type="ECO:0000259" key="1">
    <source>
        <dbReference type="Pfam" id="PF00535"/>
    </source>
</evidence>
<dbReference type="InterPro" id="IPR029044">
    <property type="entry name" value="Nucleotide-diphossugar_trans"/>
</dbReference>
<dbReference type="Gene3D" id="3.90.550.10">
    <property type="entry name" value="Spore Coat Polysaccharide Biosynthesis Protein SpsA, Chain A"/>
    <property type="match status" value="1"/>
</dbReference>
<dbReference type="RefSeq" id="WP_156815129.1">
    <property type="nucleotide sequence ID" value="NZ_AP014545.1"/>
</dbReference>
<dbReference type="Gene3D" id="3.40.50.2000">
    <property type="entry name" value="Glycogen Phosphorylase B"/>
    <property type="match status" value="1"/>
</dbReference>
<evidence type="ECO:0000313" key="3">
    <source>
        <dbReference type="Proteomes" id="UP000595663"/>
    </source>
</evidence>
<protein>
    <submittedName>
        <fullName evidence="2">Glycosyl transferase family 2</fullName>
    </submittedName>
</protein>
<dbReference type="CDD" id="cd03801">
    <property type="entry name" value="GT4_PimA-like"/>
    <property type="match status" value="1"/>
</dbReference>
<sequence>MIKEQLCNVVNSLKKMAKAEELLVGHIDYINGQNIGGWAASEITNRTVNVGVLCNGSLIAKGDACLYREDVKDHGIHAGEHGFNLFISEDELPENCELHLVDMESMKIIKEVMINDLNCENLFIVDGQIKLSSPINIKDEDSEKVSIENVSDFLEGIGGENKGDQESIIMTPWMYLKDSANTPGFMSMNVHSNKRFESLRFHIDALAKGSHYLTADKIGLVHQLVVEGYENRNKYPRFTLPFFEDPKVSVIVPAYNKFNLSYHCIASIALAFNKVSYEVILADDCSTDETANAENIIDNLVVSRNTENLRFLKSCNRASEIAKGEYIVFLNNDTEVTSFWLDELTQKILEDVAIGMTGSKLLNLDGTLQEAGGIVWESGEPWNVGRNENPMTPEFCYSRDVDYLTGAAMCVRKDVWEKVDKFSEELAPCYYEDTDFAFKVREAGFRTVYVPYSEVIHFEGQSHGTDVTKGLKRYQKVNEKTFRSKWFKKYRNNGTPSLINMQIEKDRKVDQRILVLDYATPVPSQDAGSYAAIEEIKLIISLGFKVTFVPENLAHFGKYTKALQKMGVEVLYAPFYTSMDNVFDRRLAEMDAVYVTRYHVAEKYIDRIKQQKNIKVIFNNADLHFLRELRKALQEGEKELDGPLRTRDNELAVCRKVDAILCYNTTEHAVITSHILDSSKMHLTPWVLQEKVQGPGYEERKGIAFLGGFNHTPNGEAVEYLVNEIMPLLALKRPEIVLYVYGSNMPSSYKKMEVENVKMLGFAETLDGVYHDHRIFVAPLLSGAGIKGKVLESMAYNLPTVLTEVAAEGTGLTQGISTLIAQDPQEWVDAIIKLYDNQLLWTKFAENSQTLVEEKYSFEHGHKVFKDIFASVGIYSSK</sequence>
<proteinExistence type="predicted"/>
<dbReference type="Pfam" id="PF00535">
    <property type="entry name" value="Glycos_transf_2"/>
    <property type="match status" value="1"/>
</dbReference>
<reference evidence="2 3" key="1">
    <citation type="journal article" date="2008" name="Int. J. Syst. Evol. Microbiol.">
        <title>Amphritea japonica sp. nov. and Amphritea balenae sp. nov., isolated from the sediment adjacent to sperm whale carcasses off Kagoshima, Japan.</title>
        <authorList>
            <person name="Miyazaki M."/>
            <person name="Nogi Y."/>
            <person name="Fujiwara Y."/>
            <person name="Kawato M."/>
            <person name="Nagahama T."/>
            <person name="Kubokawa K."/>
            <person name="Horikoshi K."/>
        </authorList>
    </citation>
    <scope>NUCLEOTIDE SEQUENCE [LARGE SCALE GENOMIC DNA]</scope>
    <source>
        <strain evidence="2 3">ATCC BAA-1530</strain>
    </source>
</reference>
<dbReference type="SUPFAM" id="SSF53756">
    <property type="entry name" value="UDP-Glycosyltransferase/glycogen phosphorylase"/>
    <property type="match status" value="1"/>
</dbReference>
<dbReference type="AlphaFoldDB" id="A0A7R6P1F5"/>
<dbReference type="KEGG" id="ajp:AMJAP_0500"/>
<dbReference type="GO" id="GO:0016740">
    <property type="term" value="F:transferase activity"/>
    <property type="evidence" value="ECO:0007669"/>
    <property type="project" value="UniProtKB-KW"/>
</dbReference>
<feature type="domain" description="Glycosyltransferase 2-like" evidence="1">
    <location>
        <begin position="249"/>
        <end position="353"/>
    </location>
</feature>
<keyword evidence="2" id="KW-0808">Transferase</keyword>
<dbReference type="PANTHER" id="PTHR43179:SF7">
    <property type="entry name" value="RHAMNOSYLTRANSFERASE WBBL"/>
    <property type="match status" value="1"/>
</dbReference>
<dbReference type="CDD" id="cd04186">
    <property type="entry name" value="GT_2_like_c"/>
    <property type="match status" value="1"/>
</dbReference>
<dbReference type="SUPFAM" id="SSF53448">
    <property type="entry name" value="Nucleotide-diphospho-sugar transferases"/>
    <property type="match status" value="1"/>
</dbReference>
<evidence type="ECO:0000313" key="2">
    <source>
        <dbReference type="EMBL" id="BBB25099.1"/>
    </source>
</evidence>
<keyword evidence="3" id="KW-1185">Reference proteome</keyword>
<gene>
    <name evidence="2" type="ORF">AMJAP_0500</name>
</gene>
<name>A0A7R6P1F5_9GAMM</name>
<dbReference type="Pfam" id="PF13692">
    <property type="entry name" value="Glyco_trans_1_4"/>
    <property type="match status" value="1"/>
</dbReference>
<accession>A0A7R6P1F5</accession>
<dbReference type="InterPro" id="IPR001173">
    <property type="entry name" value="Glyco_trans_2-like"/>
</dbReference>
<organism evidence="2 3">
    <name type="scientific">Amphritea japonica ATCC BAA-1530</name>
    <dbReference type="NCBI Taxonomy" id="1278309"/>
    <lineage>
        <taxon>Bacteria</taxon>
        <taxon>Pseudomonadati</taxon>
        <taxon>Pseudomonadota</taxon>
        <taxon>Gammaproteobacteria</taxon>
        <taxon>Oceanospirillales</taxon>
        <taxon>Oceanospirillaceae</taxon>
        <taxon>Amphritea</taxon>
    </lineage>
</organism>
<dbReference type="OrthoDB" id="9807209at2"/>